<dbReference type="Gene3D" id="1.20.1250.20">
    <property type="entry name" value="MFS general substrate transporter like domains"/>
    <property type="match status" value="2"/>
</dbReference>
<dbReference type="PANTHER" id="PTHR43124:SF6">
    <property type="entry name" value="TRANSPORTER ARAJ-RELATED"/>
    <property type="match status" value="1"/>
</dbReference>
<dbReference type="OrthoDB" id="9788453at2"/>
<dbReference type="CDD" id="cd17324">
    <property type="entry name" value="MFS_NepI_like"/>
    <property type="match status" value="1"/>
</dbReference>
<keyword evidence="9" id="KW-1185">Reference proteome</keyword>
<dbReference type="PANTHER" id="PTHR43124">
    <property type="entry name" value="PURINE EFFLUX PUMP PBUE"/>
    <property type="match status" value="1"/>
</dbReference>
<feature type="transmembrane region" description="Helical" evidence="6">
    <location>
        <begin position="70"/>
        <end position="89"/>
    </location>
</feature>
<evidence type="ECO:0000256" key="5">
    <source>
        <dbReference type="ARBA" id="ARBA00023136"/>
    </source>
</evidence>
<evidence type="ECO:0000256" key="3">
    <source>
        <dbReference type="ARBA" id="ARBA00022692"/>
    </source>
</evidence>
<dbReference type="InterPro" id="IPR011701">
    <property type="entry name" value="MFS"/>
</dbReference>
<dbReference type="EMBL" id="CP039393">
    <property type="protein sequence ID" value="QCD36110.1"/>
    <property type="molecule type" value="Genomic_DNA"/>
</dbReference>
<dbReference type="InterPro" id="IPR036259">
    <property type="entry name" value="MFS_trans_sf"/>
</dbReference>
<dbReference type="KEGG" id="mgod:E7746_09575"/>
<dbReference type="Proteomes" id="UP000297031">
    <property type="component" value="Chromosome"/>
</dbReference>
<feature type="transmembrane region" description="Helical" evidence="6">
    <location>
        <begin position="156"/>
        <end position="178"/>
    </location>
</feature>
<reference evidence="8 9" key="1">
    <citation type="submission" date="2019-02" db="EMBL/GenBank/DDBJ databases">
        <title>Isolation and identification of novel species under the genus Muribaculum.</title>
        <authorList>
            <person name="Miyake S."/>
            <person name="Ding Y."/>
            <person name="Low A."/>
            <person name="Soh M."/>
            <person name="Seedorf H."/>
        </authorList>
    </citation>
    <scope>NUCLEOTIDE SEQUENCE [LARGE SCALE GENOMIC DNA]</scope>
    <source>
        <strain evidence="8 9">TLL-A4</strain>
    </source>
</reference>
<feature type="transmembrane region" description="Helical" evidence="6">
    <location>
        <begin position="234"/>
        <end position="255"/>
    </location>
</feature>
<evidence type="ECO:0000313" key="8">
    <source>
        <dbReference type="EMBL" id="QCD36110.1"/>
    </source>
</evidence>
<dbReference type="AlphaFoldDB" id="A0A4P7VJZ8"/>
<feature type="domain" description="Major facilitator superfamily (MFS) profile" evidence="7">
    <location>
        <begin position="4"/>
        <end position="380"/>
    </location>
</feature>
<evidence type="ECO:0000256" key="4">
    <source>
        <dbReference type="ARBA" id="ARBA00022989"/>
    </source>
</evidence>
<dbReference type="RefSeq" id="WP_135947219.1">
    <property type="nucleotide sequence ID" value="NZ_CP039393.1"/>
</dbReference>
<keyword evidence="2" id="KW-1003">Cell membrane</keyword>
<evidence type="ECO:0000256" key="2">
    <source>
        <dbReference type="ARBA" id="ARBA00022475"/>
    </source>
</evidence>
<feature type="transmembrane region" description="Helical" evidence="6">
    <location>
        <begin position="33"/>
        <end position="58"/>
    </location>
</feature>
<keyword evidence="5 6" id="KW-0472">Membrane</keyword>
<evidence type="ECO:0000256" key="6">
    <source>
        <dbReference type="SAM" id="Phobius"/>
    </source>
</evidence>
<dbReference type="Pfam" id="PF07690">
    <property type="entry name" value="MFS_1"/>
    <property type="match status" value="1"/>
</dbReference>
<sequence length="388" mass="41626">MKKGLFALALGTFGLGITEYVMMSILPELAAQFGVSIASAGHLISAYALGVCVGAPLIVLFTRNWPLKRILLMLMVVYIAGNLGFTLSSDYTVALIMRFISGLPHGAYFGTGALVASRLVGVNRATSAVALMCMGMTVANLLGVPFGSLIGNTLSWRYIFMFVVGWGVITLLGLWLMVPRMAPLPPTNIKGQFRFLKKREPWLLIAATMLGNAGVFSMYSYVTPLITDVTGLSMGFIPVLMLLVGASMCIGTYYGGALSDRFTPPRMSYYIEIVIFVALMSLFLWAQCRWVSVPMVCLSAAALFAVSPPMQLLLIKYSPGGELMGGAMVQIAFNLGNALGALFGGFPVDSGAGVRYSSLIGAGFALTGVVVLYLFRRHIAQRLATPDR</sequence>
<accession>A0A4P7VJZ8</accession>
<comment type="subcellular location">
    <subcellularLocation>
        <location evidence="1">Cell membrane</location>
        <topology evidence="1">Multi-pass membrane protein</topology>
    </subcellularLocation>
</comment>
<dbReference type="InterPro" id="IPR020846">
    <property type="entry name" value="MFS_dom"/>
</dbReference>
<feature type="transmembrane region" description="Helical" evidence="6">
    <location>
        <begin position="292"/>
        <end position="315"/>
    </location>
</feature>
<evidence type="ECO:0000259" key="7">
    <source>
        <dbReference type="PROSITE" id="PS50850"/>
    </source>
</evidence>
<keyword evidence="4 6" id="KW-1133">Transmembrane helix</keyword>
<dbReference type="GO" id="GO:0022857">
    <property type="term" value="F:transmembrane transporter activity"/>
    <property type="evidence" value="ECO:0007669"/>
    <property type="project" value="InterPro"/>
</dbReference>
<protein>
    <submittedName>
        <fullName evidence="8">MFS transporter</fullName>
    </submittedName>
</protein>
<dbReference type="PROSITE" id="PS50850">
    <property type="entry name" value="MFS"/>
    <property type="match status" value="1"/>
</dbReference>
<organism evidence="8 9">
    <name type="scientific">Muribaculum gordoncarteri</name>
    <dbReference type="NCBI Taxonomy" id="2530390"/>
    <lineage>
        <taxon>Bacteria</taxon>
        <taxon>Pseudomonadati</taxon>
        <taxon>Bacteroidota</taxon>
        <taxon>Bacteroidia</taxon>
        <taxon>Bacteroidales</taxon>
        <taxon>Muribaculaceae</taxon>
        <taxon>Muribaculum</taxon>
    </lineage>
</organism>
<dbReference type="SUPFAM" id="SSF103473">
    <property type="entry name" value="MFS general substrate transporter"/>
    <property type="match status" value="1"/>
</dbReference>
<feature type="transmembrane region" description="Helical" evidence="6">
    <location>
        <begin position="267"/>
        <end position="286"/>
    </location>
</feature>
<dbReference type="InterPro" id="IPR050189">
    <property type="entry name" value="MFS_Efflux_Transporters"/>
</dbReference>
<feature type="transmembrane region" description="Helical" evidence="6">
    <location>
        <begin position="128"/>
        <end position="150"/>
    </location>
</feature>
<keyword evidence="3 6" id="KW-0812">Transmembrane</keyword>
<feature type="transmembrane region" description="Helical" evidence="6">
    <location>
        <begin position="202"/>
        <end position="222"/>
    </location>
</feature>
<proteinExistence type="predicted"/>
<name>A0A4P7VJZ8_9BACT</name>
<evidence type="ECO:0000313" key="9">
    <source>
        <dbReference type="Proteomes" id="UP000297031"/>
    </source>
</evidence>
<evidence type="ECO:0000256" key="1">
    <source>
        <dbReference type="ARBA" id="ARBA00004651"/>
    </source>
</evidence>
<dbReference type="GO" id="GO:0005886">
    <property type="term" value="C:plasma membrane"/>
    <property type="evidence" value="ECO:0007669"/>
    <property type="project" value="UniProtKB-SubCell"/>
</dbReference>
<gene>
    <name evidence="8" type="ORF">E7746_09575</name>
</gene>
<feature type="transmembrane region" description="Helical" evidence="6">
    <location>
        <begin position="354"/>
        <end position="375"/>
    </location>
</feature>